<sequence length="91" mass="10027">MGIFQAMTGRLFKRAIPLEAHVGFVKNVEALDPKGVLEKLAAIPVQTWNYKWDDASVRHMGPMAQDFYGAFGLDKHRWALPLGDSSSPGVA</sequence>
<dbReference type="AlphaFoldDB" id="A0A450Y574"/>
<organism evidence="3">
    <name type="scientific">Candidatus Kentrum sp. LPFa</name>
    <dbReference type="NCBI Taxonomy" id="2126335"/>
    <lineage>
        <taxon>Bacteria</taxon>
        <taxon>Pseudomonadati</taxon>
        <taxon>Pseudomonadota</taxon>
        <taxon>Gammaproteobacteria</taxon>
        <taxon>Candidatus Kentrum</taxon>
    </lineage>
</organism>
<dbReference type="EMBL" id="CAADFP010000668">
    <property type="protein sequence ID" value="VFK36675.1"/>
    <property type="molecule type" value="Genomic_DNA"/>
</dbReference>
<evidence type="ECO:0000313" key="3">
    <source>
        <dbReference type="EMBL" id="VFK36675.1"/>
    </source>
</evidence>
<evidence type="ECO:0000313" key="2">
    <source>
        <dbReference type="EMBL" id="VFK28744.1"/>
    </source>
</evidence>
<dbReference type="EMBL" id="CAADFM010000684">
    <property type="protein sequence ID" value="VFK28744.1"/>
    <property type="molecule type" value="Genomic_DNA"/>
</dbReference>
<reference evidence="3" key="1">
    <citation type="submission" date="2019-02" db="EMBL/GenBank/DDBJ databases">
        <authorList>
            <person name="Gruber-Vodicka R. H."/>
            <person name="Seah K. B. B."/>
        </authorList>
    </citation>
    <scope>NUCLEOTIDE SEQUENCE</scope>
    <source>
        <strain evidence="2">BECK_S312</strain>
        <strain evidence="3">BECK_S426</strain>
    </source>
</reference>
<protein>
    <submittedName>
        <fullName evidence="3">Chaperone of endosialidase</fullName>
    </submittedName>
</protein>
<proteinExistence type="predicted"/>
<evidence type="ECO:0000259" key="1">
    <source>
        <dbReference type="Pfam" id="PF13884"/>
    </source>
</evidence>
<dbReference type="InterPro" id="IPR030392">
    <property type="entry name" value="S74_ICA"/>
</dbReference>
<dbReference type="Pfam" id="PF13884">
    <property type="entry name" value="Peptidase_S74"/>
    <property type="match status" value="1"/>
</dbReference>
<feature type="domain" description="Peptidase S74" evidence="1">
    <location>
        <begin position="26"/>
        <end position="70"/>
    </location>
</feature>
<gene>
    <name evidence="2" type="ORF">BECKLPF1236A_GA0070988_106841</name>
    <name evidence="3" type="ORF">BECKLPF1236C_GA0070990_106681</name>
</gene>
<name>A0A450Y574_9GAMM</name>
<accession>A0A450Y574</accession>